<reference evidence="2" key="1">
    <citation type="submission" date="2020-09" db="EMBL/GenBank/DDBJ databases">
        <title>Whole genome shotgun sequence of Streptomyces xanthophaeus NBRC 12829.</title>
        <authorList>
            <person name="Komaki H."/>
            <person name="Tamura T."/>
        </authorList>
    </citation>
    <scope>NUCLEOTIDE SEQUENCE</scope>
    <source>
        <strain evidence="2">NBRC 12829</strain>
    </source>
</reference>
<sequence>MPGPARCCRAATLPGHRRERQKRPADPQDVAAVAGSTSDTPACLPVLQAMTWTPIGKPVGTARLVSAAKPKPAVEKATEEDKARAAEAALGTTFTAVTAAQADKLG</sequence>
<evidence type="ECO:0000313" key="2">
    <source>
        <dbReference type="EMBL" id="GHI82713.1"/>
    </source>
</evidence>
<organism evidence="2 3">
    <name type="scientific">Streptomyces xanthophaeus</name>
    <dbReference type="NCBI Taxonomy" id="67385"/>
    <lineage>
        <taxon>Bacteria</taxon>
        <taxon>Bacillati</taxon>
        <taxon>Actinomycetota</taxon>
        <taxon>Actinomycetes</taxon>
        <taxon>Kitasatosporales</taxon>
        <taxon>Streptomycetaceae</taxon>
        <taxon>Streptomyces</taxon>
    </lineage>
</organism>
<dbReference type="EMBL" id="BNEE01000002">
    <property type="protein sequence ID" value="GHI82713.1"/>
    <property type="molecule type" value="Genomic_DNA"/>
</dbReference>
<dbReference type="Proteomes" id="UP000600026">
    <property type="component" value="Unassembled WGS sequence"/>
</dbReference>
<dbReference type="AlphaFoldDB" id="A0A919L9F1"/>
<accession>A0A919L9F1</accession>
<keyword evidence="3" id="KW-1185">Reference proteome</keyword>
<feature type="region of interest" description="Disordered" evidence="1">
    <location>
        <begin position="1"/>
        <end position="39"/>
    </location>
</feature>
<gene>
    <name evidence="2" type="ORF">Sxan_00770</name>
</gene>
<proteinExistence type="predicted"/>
<protein>
    <submittedName>
        <fullName evidence="2">Uncharacterized protein</fullName>
    </submittedName>
</protein>
<comment type="caution">
    <text evidence="2">The sequence shown here is derived from an EMBL/GenBank/DDBJ whole genome shotgun (WGS) entry which is preliminary data.</text>
</comment>
<name>A0A919L9F1_9ACTN</name>
<evidence type="ECO:0000256" key="1">
    <source>
        <dbReference type="SAM" id="MobiDB-lite"/>
    </source>
</evidence>
<evidence type="ECO:0000313" key="3">
    <source>
        <dbReference type="Proteomes" id="UP000600026"/>
    </source>
</evidence>